<dbReference type="STRING" id="54915.ADS79_07870"/>
<reference evidence="1 4" key="3">
    <citation type="submission" date="2019-06" db="EMBL/GenBank/DDBJ databases">
        <title>Whole genome shotgun sequence of Brevibacillus reuszeri NBRC 15719.</title>
        <authorList>
            <person name="Hosoyama A."/>
            <person name="Uohara A."/>
            <person name="Ohji S."/>
            <person name="Ichikawa N."/>
        </authorList>
    </citation>
    <scope>NUCLEOTIDE SEQUENCE [LARGE SCALE GENOMIC DNA]</scope>
    <source>
        <strain evidence="1 4">NBRC 15719</strain>
    </source>
</reference>
<name>A0A0K9YYW8_9BACL</name>
<dbReference type="AlphaFoldDB" id="A0A0K9YYW8"/>
<accession>A0A0K9YYW8</accession>
<comment type="caution">
    <text evidence="2">The sequence shown here is derived from an EMBL/GenBank/DDBJ whole genome shotgun (WGS) entry which is preliminary data.</text>
</comment>
<protein>
    <submittedName>
        <fullName evidence="2">Uncharacterized protein</fullName>
    </submittedName>
</protein>
<evidence type="ECO:0000313" key="1">
    <source>
        <dbReference type="EMBL" id="GED71094.1"/>
    </source>
</evidence>
<evidence type="ECO:0000313" key="3">
    <source>
        <dbReference type="Proteomes" id="UP000036834"/>
    </source>
</evidence>
<dbReference type="PATRIC" id="fig|54915.3.peg.7014"/>
<dbReference type="Proteomes" id="UP000036834">
    <property type="component" value="Unassembled WGS sequence"/>
</dbReference>
<sequence>MAYFDMNGAANEYNFGKTFTMVQKADGKCSIPPLRWYGIICLVRDHSLFTPVTIFGIERIRMVWHMLKRWSMELSGEEISTEL</sequence>
<keyword evidence="4" id="KW-1185">Reference proteome</keyword>
<organism evidence="2 3">
    <name type="scientific">Brevibacillus reuszeri</name>
    <dbReference type="NCBI Taxonomy" id="54915"/>
    <lineage>
        <taxon>Bacteria</taxon>
        <taxon>Bacillati</taxon>
        <taxon>Bacillota</taxon>
        <taxon>Bacilli</taxon>
        <taxon>Bacillales</taxon>
        <taxon>Paenibacillaceae</taxon>
        <taxon>Brevibacillus</taxon>
    </lineage>
</organism>
<evidence type="ECO:0000313" key="4">
    <source>
        <dbReference type="Proteomes" id="UP000319578"/>
    </source>
</evidence>
<proteinExistence type="predicted"/>
<dbReference type="EMBL" id="LGIQ01000005">
    <property type="protein sequence ID" value="KNB73836.1"/>
    <property type="molecule type" value="Genomic_DNA"/>
</dbReference>
<dbReference type="Proteomes" id="UP000319578">
    <property type="component" value="Unassembled WGS sequence"/>
</dbReference>
<reference evidence="3" key="1">
    <citation type="submission" date="2015-07" db="EMBL/GenBank/DDBJ databases">
        <title>Genome sequencing project for genomic taxonomy and phylogenomics of Bacillus-like bacteria.</title>
        <authorList>
            <person name="Liu B."/>
            <person name="Wang J."/>
            <person name="Zhu Y."/>
            <person name="Liu G."/>
            <person name="Chen Q."/>
            <person name="Chen Z."/>
            <person name="Lan J."/>
            <person name="Che J."/>
            <person name="Ge C."/>
            <person name="Shi H."/>
            <person name="Pan Z."/>
            <person name="Liu X."/>
        </authorList>
    </citation>
    <scope>NUCLEOTIDE SEQUENCE [LARGE SCALE GENOMIC DNA]</scope>
    <source>
        <strain evidence="3">DSM 9887</strain>
    </source>
</reference>
<evidence type="ECO:0000313" key="2">
    <source>
        <dbReference type="EMBL" id="KNB73836.1"/>
    </source>
</evidence>
<reference evidence="2" key="2">
    <citation type="submission" date="2015-07" db="EMBL/GenBank/DDBJ databases">
        <title>MeaNS - Measles Nucleotide Surveillance Program.</title>
        <authorList>
            <person name="Tran T."/>
            <person name="Druce J."/>
        </authorList>
    </citation>
    <scope>NUCLEOTIDE SEQUENCE</scope>
    <source>
        <strain evidence="2">DSM 9887</strain>
    </source>
</reference>
<gene>
    <name evidence="2" type="ORF">ADS79_07870</name>
    <name evidence="1" type="ORF">BRE01_47960</name>
</gene>
<dbReference type="EMBL" id="BJON01000019">
    <property type="protein sequence ID" value="GED71094.1"/>
    <property type="molecule type" value="Genomic_DNA"/>
</dbReference>